<keyword evidence="3" id="KW-1185">Reference proteome</keyword>
<dbReference type="AlphaFoldDB" id="A0A1I3IVY9"/>
<dbReference type="OrthoDB" id="9810895at2"/>
<feature type="chain" id="PRO_5011641455" evidence="1">
    <location>
        <begin position="23"/>
        <end position="107"/>
    </location>
</feature>
<keyword evidence="1" id="KW-0732">Signal</keyword>
<accession>A0A1I3IVY9</accession>
<sequence>MSISTQVLLSAMLIALGSGTQAQNLIGEVLCGTEEEIHAKLTRQFGAVKAGEGLRDPDAMLEIWTNPKSGDWTLVQSYAGGRTCILAMGEYWEMITPAPDESAGTAG</sequence>
<evidence type="ECO:0000256" key="1">
    <source>
        <dbReference type="SAM" id="SignalP"/>
    </source>
</evidence>
<dbReference type="EMBL" id="FORH01000001">
    <property type="protein sequence ID" value="SFI52023.1"/>
    <property type="molecule type" value="Genomic_DNA"/>
</dbReference>
<evidence type="ECO:0000313" key="3">
    <source>
        <dbReference type="Proteomes" id="UP000199630"/>
    </source>
</evidence>
<reference evidence="3" key="1">
    <citation type="submission" date="2016-10" db="EMBL/GenBank/DDBJ databases">
        <authorList>
            <person name="Varghese N."/>
            <person name="Submissions S."/>
        </authorList>
    </citation>
    <scope>NUCLEOTIDE SEQUENCE [LARGE SCALE GENOMIC DNA]</scope>
    <source>
        <strain evidence="3">DSM 26471</strain>
    </source>
</reference>
<protein>
    <submittedName>
        <fullName evidence="2">Uncharacterized protein</fullName>
    </submittedName>
</protein>
<evidence type="ECO:0000313" key="2">
    <source>
        <dbReference type="EMBL" id="SFI52023.1"/>
    </source>
</evidence>
<dbReference type="RefSeq" id="WP_090055701.1">
    <property type="nucleotide sequence ID" value="NZ_FORH01000001.1"/>
</dbReference>
<dbReference type="Proteomes" id="UP000199630">
    <property type="component" value="Unassembled WGS sequence"/>
</dbReference>
<name>A0A1I3IVY9_9RHOB</name>
<proteinExistence type="predicted"/>
<feature type="signal peptide" evidence="1">
    <location>
        <begin position="1"/>
        <end position="22"/>
    </location>
</feature>
<organism evidence="2 3">
    <name type="scientific">Celeribacter neptunius</name>
    <dbReference type="NCBI Taxonomy" id="588602"/>
    <lineage>
        <taxon>Bacteria</taxon>
        <taxon>Pseudomonadati</taxon>
        <taxon>Pseudomonadota</taxon>
        <taxon>Alphaproteobacteria</taxon>
        <taxon>Rhodobacterales</taxon>
        <taxon>Roseobacteraceae</taxon>
        <taxon>Celeribacter</taxon>
    </lineage>
</organism>
<gene>
    <name evidence="2" type="ORF">SAMN04487991_0151</name>
</gene>